<dbReference type="AlphaFoldDB" id="A0A498JKU7"/>
<dbReference type="InterPro" id="IPR004045">
    <property type="entry name" value="Glutathione_S-Trfase_N"/>
</dbReference>
<comment type="caution">
    <text evidence="8">The sequence shown here is derived from an EMBL/GenBank/DDBJ whole genome shotgun (WGS) entry which is preliminary data.</text>
</comment>
<feature type="domain" description="GST C-terminal" evidence="7">
    <location>
        <begin position="90"/>
        <end position="224"/>
    </location>
</feature>
<dbReference type="SFLD" id="SFLDS00019">
    <property type="entry name" value="Glutathione_Transferase_(cytos"/>
    <property type="match status" value="1"/>
</dbReference>
<dbReference type="EMBL" id="RDQH01000332">
    <property type="protein sequence ID" value="RXH96358.1"/>
    <property type="molecule type" value="Genomic_DNA"/>
</dbReference>
<dbReference type="FunFam" id="1.20.1050.10:FF:000016">
    <property type="entry name" value="Glutathione S-transferase U9"/>
    <property type="match status" value="1"/>
</dbReference>
<dbReference type="Gene3D" id="1.20.1050.10">
    <property type="match status" value="1"/>
</dbReference>
<dbReference type="InterPro" id="IPR036282">
    <property type="entry name" value="Glutathione-S-Trfase_C_sf"/>
</dbReference>
<keyword evidence="9" id="KW-1185">Reference proteome</keyword>
<dbReference type="InterPro" id="IPR010987">
    <property type="entry name" value="Glutathione-S-Trfase_C-like"/>
</dbReference>
<dbReference type="SFLD" id="SFLDG00358">
    <property type="entry name" value="Main_(cytGST)"/>
    <property type="match status" value="1"/>
</dbReference>
<accession>A0A498JKU7</accession>
<dbReference type="EC" id="2.5.1.18" evidence="5"/>
<evidence type="ECO:0000259" key="6">
    <source>
        <dbReference type="PROSITE" id="PS50404"/>
    </source>
</evidence>
<dbReference type="PANTHER" id="PTHR11260">
    <property type="entry name" value="GLUTATHIONE S-TRANSFERASE, GST, SUPERFAMILY, GST DOMAIN CONTAINING"/>
    <property type="match status" value="1"/>
</dbReference>
<proteinExistence type="inferred from homology"/>
<evidence type="ECO:0000256" key="5">
    <source>
        <dbReference type="RuleBase" id="RU369102"/>
    </source>
</evidence>
<comment type="catalytic activity">
    <reaction evidence="4 5">
        <text>RX + glutathione = an S-substituted glutathione + a halide anion + H(+)</text>
        <dbReference type="Rhea" id="RHEA:16437"/>
        <dbReference type="ChEBI" id="CHEBI:15378"/>
        <dbReference type="ChEBI" id="CHEBI:16042"/>
        <dbReference type="ChEBI" id="CHEBI:17792"/>
        <dbReference type="ChEBI" id="CHEBI:57925"/>
        <dbReference type="ChEBI" id="CHEBI:90779"/>
        <dbReference type="EC" id="2.5.1.18"/>
    </reaction>
</comment>
<organism evidence="8 9">
    <name type="scientific">Malus domestica</name>
    <name type="common">Apple</name>
    <name type="synonym">Pyrus malus</name>
    <dbReference type="NCBI Taxonomy" id="3750"/>
    <lineage>
        <taxon>Eukaryota</taxon>
        <taxon>Viridiplantae</taxon>
        <taxon>Streptophyta</taxon>
        <taxon>Embryophyta</taxon>
        <taxon>Tracheophyta</taxon>
        <taxon>Spermatophyta</taxon>
        <taxon>Magnoliopsida</taxon>
        <taxon>eudicotyledons</taxon>
        <taxon>Gunneridae</taxon>
        <taxon>Pentapetalae</taxon>
        <taxon>rosids</taxon>
        <taxon>fabids</taxon>
        <taxon>Rosales</taxon>
        <taxon>Rosaceae</taxon>
        <taxon>Amygdaloideae</taxon>
        <taxon>Maleae</taxon>
        <taxon>Malus</taxon>
    </lineage>
</organism>
<dbReference type="PROSITE" id="PS50405">
    <property type="entry name" value="GST_CTER"/>
    <property type="match status" value="1"/>
</dbReference>
<dbReference type="SUPFAM" id="SSF47616">
    <property type="entry name" value="GST C-terminal domain-like"/>
    <property type="match status" value="1"/>
</dbReference>
<dbReference type="GO" id="GO:0004364">
    <property type="term" value="F:glutathione transferase activity"/>
    <property type="evidence" value="ECO:0007669"/>
    <property type="project" value="UniProtKB-UniRule"/>
</dbReference>
<dbReference type="GO" id="GO:0009407">
    <property type="term" value="P:toxin catabolic process"/>
    <property type="evidence" value="ECO:0007669"/>
    <property type="project" value="UniProtKB-ARBA"/>
</dbReference>
<feature type="domain" description="GST N-terminal" evidence="6">
    <location>
        <begin position="5"/>
        <end position="84"/>
    </location>
</feature>
<keyword evidence="1" id="KW-0216">Detoxification</keyword>
<dbReference type="PANTHER" id="PTHR11260:SF753">
    <property type="entry name" value="GLUTATHIONE TRANSFERASE"/>
    <property type="match status" value="1"/>
</dbReference>
<dbReference type="PROSITE" id="PS50404">
    <property type="entry name" value="GST_NTER"/>
    <property type="match status" value="1"/>
</dbReference>
<comment type="function">
    <text evidence="5">Is involved in the conjugation of reduced glutathione to a wide number of exogenous and endogenous hydrophobic electrophiles.</text>
</comment>
<dbReference type="InterPro" id="IPR036249">
    <property type="entry name" value="Thioredoxin-like_sf"/>
</dbReference>
<evidence type="ECO:0000256" key="3">
    <source>
        <dbReference type="ARBA" id="ARBA00025743"/>
    </source>
</evidence>
<dbReference type="Gene3D" id="3.40.30.10">
    <property type="entry name" value="Glutaredoxin"/>
    <property type="match status" value="1"/>
</dbReference>
<dbReference type="Pfam" id="PF02798">
    <property type="entry name" value="GST_N"/>
    <property type="match status" value="1"/>
</dbReference>
<evidence type="ECO:0000313" key="8">
    <source>
        <dbReference type="EMBL" id="RXH96358.1"/>
    </source>
</evidence>
<keyword evidence="2 5" id="KW-0808">Transferase</keyword>
<comment type="subcellular location">
    <subcellularLocation>
        <location evidence="5">Cytoplasm</location>
        <location evidence="5">Cytosol</location>
    </subcellularLocation>
</comment>
<evidence type="ECO:0000256" key="1">
    <source>
        <dbReference type="ARBA" id="ARBA00022575"/>
    </source>
</evidence>
<dbReference type="SUPFAM" id="SSF52833">
    <property type="entry name" value="Thioredoxin-like"/>
    <property type="match status" value="1"/>
</dbReference>
<sequence length="230" mass="26296">MEGENGVKLHGMWGSTYSKRVELALRLKGVTYEYIEEDLSNKSQQLLEYNPVHKKVPVLVHNGKPIVESYVILEYIDETWNNAPKILPEDPYERAKVRFWASYIQQQLFEGMSRVVTSQGEAQEKALEEVFASLGVFEEGMKEYLHGGDPFTNGENLGLLDILMVATFGPYKAHEQVLGFKMLDPDRNPLLFSWVAATNEHPLVKELDPPHDKLVQLLQFIKQTSHARSH</sequence>
<dbReference type="FunFam" id="3.40.30.10:FF:000197">
    <property type="entry name" value="Glutathione S-transferase U10"/>
    <property type="match status" value="1"/>
</dbReference>
<dbReference type="InterPro" id="IPR045073">
    <property type="entry name" value="Omega/Tau-like"/>
</dbReference>
<dbReference type="GO" id="GO:0006749">
    <property type="term" value="P:glutathione metabolic process"/>
    <property type="evidence" value="ECO:0007669"/>
    <property type="project" value="InterPro"/>
</dbReference>
<dbReference type="STRING" id="3750.A0A498JKU7"/>
<comment type="similarity">
    <text evidence="3">Belongs to the GST superfamily. Tau family.</text>
</comment>
<reference evidence="8 9" key="1">
    <citation type="submission" date="2018-10" db="EMBL/GenBank/DDBJ databases">
        <title>A high-quality apple genome assembly.</title>
        <authorList>
            <person name="Hu J."/>
        </authorList>
    </citation>
    <scope>NUCLEOTIDE SEQUENCE [LARGE SCALE GENOMIC DNA]</scope>
    <source>
        <strain evidence="9">cv. HFTH1</strain>
        <tissue evidence="8">Young leaf</tissue>
    </source>
</reference>
<keyword evidence="5" id="KW-0963">Cytoplasm</keyword>
<gene>
    <name evidence="8" type="ORF">DVH24_008862</name>
</gene>
<evidence type="ECO:0000256" key="4">
    <source>
        <dbReference type="ARBA" id="ARBA00047960"/>
    </source>
</evidence>
<dbReference type="CDD" id="cd03058">
    <property type="entry name" value="GST_N_Tau"/>
    <property type="match status" value="1"/>
</dbReference>
<dbReference type="InterPro" id="IPR045074">
    <property type="entry name" value="GST_C_Tau"/>
</dbReference>
<evidence type="ECO:0000313" key="9">
    <source>
        <dbReference type="Proteomes" id="UP000290289"/>
    </source>
</evidence>
<dbReference type="Proteomes" id="UP000290289">
    <property type="component" value="Chromosome 6"/>
</dbReference>
<evidence type="ECO:0000256" key="2">
    <source>
        <dbReference type="ARBA" id="ARBA00022679"/>
    </source>
</evidence>
<dbReference type="CDD" id="cd03185">
    <property type="entry name" value="GST_C_Tau"/>
    <property type="match status" value="1"/>
</dbReference>
<name>A0A498JKU7_MALDO</name>
<dbReference type="SFLD" id="SFLDG01152">
    <property type="entry name" value="Main.3:_Omega-_and_Tau-like"/>
    <property type="match status" value="1"/>
</dbReference>
<protein>
    <recommendedName>
        <fullName evidence="5">Glutathione S-transferase</fullName>
        <ecNumber evidence="5">2.5.1.18</ecNumber>
    </recommendedName>
</protein>
<dbReference type="GO" id="GO:0005829">
    <property type="term" value="C:cytosol"/>
    <property type="evidence" value="ECO:0007669"/>
    <property type="project" value="UniProtKB-SubCell"/>
</dbReference>
<evidence type="ECO:0000259" key="7">
    <source>
        <dbReference type="PROSITE" id="PS50405"/>
    </source>
</evidence>
<dbReference type="InterPro" id="IPR040079">
    <property type="entry name" value="Glutathione_S-Trfase"/>
</dbReference>